<evidence type="ECO:0000313" key="2">
    <source>
        <dbReference type="Proteomes" id="UP000002038"/>
    </source>
</evidence>
<accession>A0A179UPN6</accession>
<gene>
    <name evidence="1" type="ORF">BDBG_04717</name>
</gene>
<proteinExistence type="predicted"/>
<reference evidence="2" key="1">
    <citation type="journal article" date="2015" name="PLoS Genet.">
        <title>The dynamic genome and transcriptome of the human fungal pathogen Blastomyces and close relative Emmonsia.</title>
        <authorList>
            <person name="Munoz J.F."/>
            <person name="Gauthier G.M."/>
            <person name="Desjardins C.A."/>
            <person name="Gallo J.E."/>
            <person name="Holder J."/>
            <person name="Sullivan T.D."/>
            <person name="Marty A.J."/>
            <person name="Carmen J.C."/>
            <person name="Chen Z."/>
            <person name="Ding L."/>
            <person name="Gujja S."/>
            <person name="Magrini V."/>
            <person name="Misas E."/>
            <person name="Mitreva M."/>
            <person name="Priest M."/>
            <person name="Saif S."/>
            <person name="Whiston E.A."/>
            <person name="Young S."/>
            <person name="Zeng Q."/>
            <person name="Goldman W.E."/>
            <person name="Mardis E.R."/>
            <person name="Taylor J.W."/>
            <person name="McEwen J.G."/>
            <person name="Clay O.K."/>
            <person name="Klein B.S."/>
            <person name="Cuomo C.A."/>
        </authorList>
    </citation>
    <scope>NUCLEOTIDE SEQUENCE [LARGE SCALE GENOMIC DNA]</scope>
    <source>
        <strain evidence="2">SLH14081</strain>
    </source>
</reference>
<dbReference type="Proteomes" id="UP000002038">
    <property type="component" value="Unassembled WGS sequence"/>
</dbReference>
<dbReference type="RefSeq" id="XP_031578682.1">
    <property type="nucleotide sequence ID" value="XM_031721803.1"/>
</dbReference>
<organism evidence="1 2">
    <name type="scientific">Blastomyces gilchristii (strain SLH14081)</name>
    <name type="common">Blastomyces dermatitidis</name>
    <dbReference type="NCBI Taxonomy" id="559298"/>
    <lineage>
        <taxon>Eukaryota</taxon>
        <taxon>Fungi</taxon>
        <taxon>Dikarya</taxon>
        <taxon>Ascomycota</taxon>
        <taxon>Pezizomycotina</taxon>
        <taxon>Eurotiomycetes</taxon>
        <taxon>Eurotiomycetidae</taxon>
        <taxon>Onygenales</taxon>
        <taxon>Ajellomycetaceae</taxon>
        <taxon>Blastomyces</taxon>
    </lineage>
</organism>
<sequence>MSSWCGCGLRGRKKARLEAEAAASMIRGSTAPIATPPPPPPPPASLAAAAVVAVPCSGVSSLLPVADKDTDAEDFNSEE</sequence>
<evidence type="ECO:0000313" key="1">
    <source>
        <dbReference type="EMBL" id="OAT09169.1"/>
    </source>
</evidence>
<dbReference type="GeneID" id="8509516"/>
<keyword evidence="2" id="KW-1185">Reference proteome</keyword>
<name>A0A179UPN6_BLAGS</name>
<dbReference type="EMBL" id="GG657456">
    <property type="protein sequence ID" value="OAT09169.1"/>
    <property type="molecule type" value="Genomic_DNA"/>
</dbReference>
<dbReference type="KEGG" id="bgh:BDBG_04717"/>
<dbReference type="VEuPathDB" id="FungiDB:BDBG_04717"/>
<protein>
    <submittedName>
        <fullName evidence="1">Uncharacterized protein</fullName>
    </submittedName>
</protein>
<dbReference type="AlphaFoldDB" id="A0A179UPN6"/>